<accession>A0A369VW36</accession>
<dbReference type="Gene3D" id="3.40.50.1820">
    <property type="entry name" value="alpha/beta hydrolase"/>
    <property type="match status" value="1"/>
</dbReference>
<dbReference type="OrthoDB" id="7389193at2"/>
<keyword evidence="3" id="KW-1185">Reference proteome</keyword>
<dbReference type="Pfam" id="PF00561">
    <property type="entry name" value="Abhydrolase_1"/>
    <property type="match status" value="1"/>
</dbReference>
<dbReference type="GO" id="GO:0016787">
    <property type="term" value="F:hydrolase activity"/>
    <property type="evidence" value="ECO:0007669"/>
    <property type="project" value="UniProtKB-KW"/>
</dbReference>
<feature type="domain" description="AB hydrolase-1" evidence="1">
    <location>
        <begin position="117"/>
        <end position="156"/>
    </location>
</feature>
<dbReference type="InterPro" id="IPR029058">
    <property type="entry name" value="AB_hydrolase_fold"/>
</dbReference>
<protein>
    <submittedName>
        <fullName evidence="2">Alpha/beta hydrolase</fullName>
    </submittedName>
</protein>
<reference evidence="2 3" key="1">
    <citation type="submission" date="2018-07" db="EMBL/GenBank/DDBJ databases">
        <title>a novel species of Sphingomonas isolated from the rhizosphere soil of Araceae plant.</title>
        <authorList>
            <person name="Zhiyong W."/>
            <person name="Qinglan Z."/>
            <person name="Zhiwei F."/>
            <person name="Ding X."/>
            <person name="Gejiao W."/>
            <person name="Shixue Z."/>
        </authorList>
    </citation>
    <scope>NUCLEOTIDE SEQUENCE [LARGE SCALE GENOMIC DNA]</scope>
    <source>
        <strain evidence="2 3">WZY 27</strain>
    </source>
</reference>
<organism evidence="2 3">
    <name type="scientific">Sphingomonas aracearum</name>
    <dbReference type="NCBI Taxonomy" id="2283317"/>
    <lineage>
        <taxon>Bacteria</taxon>
        <taxon>Pseudomonadati</taxon>
        <taxon>Pseudomonadota</taxon>
        <taxon>Alphaproteobacteria</taxon>
        <taxon>Sphingomonadales</taxon>
        <taxon>Sphingomonadaceae</taxon>
        <taxon>Sphingomonas</taxon>
    </lineage>
</organism>
<evidence type="ECO:0000313" key="2">
    <source>
        <dbReference type="EMBL" id="RDE06606.1"/>
    </source>
</evidence>
<dbReference type="InterPro" id="IPR000073">
    <property type="entry name" value="AB_hydrolase_1"/>
</dbReference>
<evidence type="ECO:0000313" key="3">
    <source>
        <dbReference type="Proteomes" id="UP000253918"/>
    </source>
</evidence>
<dbReference type="EMBL" id="QQNB01000001">
    <property type="protein sequence ID" value="RDE06606.1"/>
    <property type="molecule type" value="Genomic_DNA"/>
</dbReference>
<gene>
    <name evidence="2" type="ORF">DVW87_02565</name>
</gene>
<name>A0A369VW36_9SPHN</name>
<dbReference type="Proteomes" id="UP000253918">
    <property type="component" value="Unassembled WGS sequence"/>
</dbReference>
<dbReference type="SUPFAM" id="SSF53474">
    <property type="entry name" value="alpha/beta-Hydrolases"/>
    <property type="match status" value="1"/>
</dbReference>
<keyword evidence="2" id="KW-0378">Hydrolase</keyword>
<comment type="caution">
    <text evidence="2">The sequence shown here is derived from an EMBL/GenBank/DDBJ whole genome shotgun (WGS) entry which is preliminary data.</text>
</comment>
<evidence type="ECO:0000259" key="1">
    <source>
        <dbReference type="Pfam" id="PF00561"/>
    </source>
</evidence>
<proteinExistence type="predicted"/>
<dbReference type="AlphaFoldDB" id="A0A369VW36"/>
<sequence>MDALSGDGAGLAAVRLGPPSRRLWAAEGPRAVFGLVELGWRWRELAHLPRGDGRPVLILPGLFNTDRSTIVLRRSLQALGYHAEGWGLGRNLGARSTGAELERLLARVAAMAEDAGEPVTLIGISLGGIMARLAAHRAPTKVREVITIASPFAGDPRDTNVWRAFEWATGERVGDPFLAARSAEGMRPLPVPSTAIWSATDGLVNGNICRIEGERCIEVRSSHLWVQHRVSVLTAVAEVLASAR</sequence>